<evidence type="ECO:0000256" key="2">
    <source>
        <dbReference type="ARBA" id="ARBA00022448"/>
    </source>
</evidence>
<dbReference type="Pfam" id="PF00593">
    <property type="entry name" value="TonB_dep_Rec_b-barrel"/>
    <property type="match status" value="1"/>
</dbReference>
<evidence type="ECO:0000259" key="17">
    <source>
        <dbReference type="Pfam" id="PF07715"/>
    </source>
</evidence>
<protein>
    <submittedName>
        <fullName evidence="18">TonB-dependent receptor</fullName>
    </submittedName>
</protein>
<evidence type="ECO:0000256" key="8">
    <source>
        <dbReference type="ARBA" id="ARBA00023065"/>
    </source>
</evidence>
<organism evidence="18 19">
    <name type="scientific">Magnetospirillum sulfuroxidans</name>
    <dbReference type="NCBI Taxonomy" id="611300"/>
    <lineage>
        <taxon>Bacteria</taxon>
        <taxon>Pseudomonadati</taxon>
        <taxon>Pseudomonadota</taxon>
        <taxon>Alphaproteobacteria</taxon>
        <taxon>Rhodospirillales</taxon>
        <taxon>Rhodospirillaceae</taxon>
        <taxon>Magnetospirillum</taxon>
    </lineage>
</organism>
<keyword evidence="7" id="KW-0408">Iron</keyword>
<feature type="short sequence motif" description="TonB C-terminal box" evidence="13">
    <location>
        <begin position="687"/>
        <end position="704"/>
    </location>
</feature>
<dbReference type="InterPro" id="IPR010917">
    <property type="entry name" value="TonB_rcpt_CS"/>
</dbReference>
<dbReference type="InterPro" id="IPR036942">
    <property type="entry name" value="Beta-barrel_TonB_sf"/>
</dbReference>
<keyword evidence="11 12" id="KW-0998">Cell outer membrane</keyword>
<evidence type="ECO:0000256" key="7">
    <source>
        <dbReference type="ARBA" id="ARBA00023004"/>
    </source>
</evidence>
<feature type="domain" description="TonB-dependent receptor plug" evidence="17">
    <location>
        <begin position="48"/>
        <end position="156"/>
    </location>
</feature>
<comment type="caution">
    <text evidence="18">The sequence shown here is derived from an EMBL/GenBank/DDBJ whole genome shotgun (WGS) entry which is preliminary data.</text>
</comment>
<evidence type="ECO:0000313" key="19">
    <source>
        <dbReference type="Proteomes" id="UP000680714"/>
    </source>
</evidence>
<comment type="similarity">
    <text evidence="12 14">Belongs to the TonB-dependent receptor family.</text>
</comment>
<evidence type="ECO:0000256" key="9">
    <source>
        <dbReference type="ARBA" id="ARBA00023077"/>
    </source>
</evidence>
<evidence type="ECO:0000256" key="5">
    <source>
        <dbReference type="ARBA" id="ARBA00022692"/>
    </source>
</evidence>
<evidence type="ECO:0000313" key="18">
    <source>
        <dbReference type="EMBL" id="MBR9970944.1"/>
    </source>
</evidence>
<sequence length="704" mass="77580">MSSASLRRRVCASAITFVALIPPALAEDDPTVLDEISVTATRSERATKDVPQSISVIGSERIEAERMFNIKDALSGTAGVQVDSKNGGSDVRLSIRGAGIKAAYGVREIMVLRDGVPMSDPDSFTRFDFIDTQDIDRIEVAKGPGSIFSTGSAGGTIQILSKSVFDQTANRARIGLGTQGAQNLHMRWGGMIDDTQAVAVTASRRVLENGWRHWNNFETNQAGFKYGRIMPSGGTWDSEISFSNSFTQLPGTMNTSQFNEYRTTGRQNDNSDAFKNSGRDAWTLFGNTRYEQDFGDFTFRPRVYANHWEHYHPVTGVINVSEGNYIFGTDIEGEYRHNLAGMNSTLVGGVTLRADLSLDARKYAYRDYTTAGTRIKSTLSDRQGGLLETQDTKNYLAGVFAQETLTPTDRLSVDLGGRVDRSMFEIDTDKRGEYNYATGNYTWGASQSQATPSFTLVSPKIGASYKLTPTLTAYASLAQGDQIPSSSELTSNPGLTTAQSRNYEIGLKHRSNQWQFDAALYYNPVKDDIVQVYENGQSVYQNAGQTEKKGFDGTLTYRPLPGLSIGGSYTYSDYTYDRFAEITGSGAAKTTTSRAGNRVPLIPMHQYSLFAQYRHDSGLNARIQTISWGEYWMDNANTEKYGGYSFVTNVSLGWDITPEHAIALNIDNVFDQHYATEAKKDTNGSKTFGGAAPRSFLATYTLKF</sequence>
<dbReference type="PANTHER" id="PTHR32552">
    <property type="entry name" value="FERRICHROME IRON RECEPTOR-RELATED"/>
    <property type="match status" value="1"/>
</dbReference>
<gene>
    <name evidence="18" type="ORF">KEC16_04375</name>
</gene>
<evidence type="ECO:0000256" key="10">
    <source>
        <dbReference type="ARBA" id="ARBA00023136"/>
    </source>
</evidence>
<keyword evidence="10 12" id="KW-0472">Membrane</keyword>
<feature type="chain" id="PRO_5046228953" evidence="15">
    <location>
        <begin position="27"/>
        <end position="704"/>
    </location>
</feature>
<keyword evidence="18" id="KW-0675">Receptor</keyword>
<keyword evidence="3 12" id="KW-1134">Transmembrane beta strand</keyword>
<evidence type="ECO:0000259" key="16">
    <source>
        <dbReference type="Pfam" id="PF00593"/>
    </source>
</evidence>
<accession>A0ABS5I941</accession>
<dbReference type="PANTHER" id="PTHR32552:SF89">
    <property type="entry name" value="CATECHOLATE SIDEROPHORE RECEPTOR FIU"/>
    <property type="match status" value="1"/>
</dbReference>
<dbReference type="PROSITE" id="PS01156">
    <property type="entry name" value="TONB_DEPENDENT_REC_2"/>
    <property type="match status" value="1"/>
</dbReference>
<dbReference type="Gene3D" id="2.40.170.20">
    <property type="entry name" value="TonB-dependent receptor, beta-barrel domain"/>
    <property type="match status" value="1"/>
</dbReference>
<evidence type="ECO:0000256" key="6">
    <source>
        <dbReference type="ARBA" id="ARBA00022729"/>
    </source>
</evidence>
<evidence type="ECO:0000256" key="15">
    <source>
        <dbReference type="SAM" id="SignalP"/>
    </source>
</evidence>
<comment type="subcellular location">
    <subcellularLocation>
        <location evidence="1 12">Cell outer membrane</location>
        <topology evidence="1 12">Multi-pass membrane protein</topology>
    </subcellularLocation>
</comment>
<evidence type="ECO:0000256" key="13">
    <source>
        <dbReference type="PROSITE-ProRule" id="PRU10144"/>
    </source>
</evidence>
<proteinExistence type="inferred from homology"/>
<dbReference type="EMBL" id="JAGTUF010000002">
    <property type="protein sequence ID" value="MBR9970944.1"/>
    <property type="molecule type" value="Genomic_DNA"/>
</dbReference>
<dbReference type="Proteomes" id="UP000680714">
    <property type="component" value="Unassembled WGS sequence"/>
</dbReference>
<dbReference type="Gene3D" id="2.170.130.10">
    <property type="entry name" value="TonB-dependent receptor, plug domain"/>
    <property type="match status" value="1"/>
</dbReference>
<keyword evidence="4" id="KW-0410">Iron transport</keyword>
<keyword evidence="6 15" id="KW-0732">Signal</keyword>
<dbReference type="PROSITE" id="PS52016">
    <property type="entry name" value="TONB_DEPENDENT_REC_3"/>
    <property type="match status" value="1"/>
</dbReference>
<dbReference type="RefSeq" id="WP_211546455.1">
    <property type="nucleotide sequence ID" value="NZ_JAGTUF010000002.1"/>
</dbReference>
<evidence type="ECO:0000256" key="11">
    <source>
        <dbReference type="ARBA" id="ARBA00023237"/>
    </source>
</evidence>
<name>A0ABS5I941_9PROT</name>
<evidence type="ECO:0000256" key="4">
    <source>
        <dbReference type="ARBA" id="ARBA00022496"/>
    </source>
</evidence>
<dbReference type="InterPro" id="IPR037066">
    <property type="entry name" value="Plug_dom_sf"/>
</dbReference>
<dbReference type="InterPro" id="IPR039426">
    <property type="entry name" value="TonB-dep_rcpt-like"/>
</dbReference>
<dbReference type="CDD" id="cd01347">
    <property type="entry name" value="ligand_gated_channel"/>
    <property type="match status" value="1"/>
</dbReference>
<keyword evidence="9 14" id="KW-0798">TonB box</keyword>
<feature type="domain" description="TonB-dependent receptor-like beta-barrel" evidence="16">
    <location>
        <begin position="225"/>
        <end position="669"/>
    </location>
</feature>
<dbReference type="SUPFAM" id="SSF56935">
    <property type="entry name" value="Porins"/>
    <property type="match status" value="1"/>
</dbReference>
<evidence type="ECO:0000256" key="3">
    <source>
        <dbReference type="ARBA" id="ARBA00022452"/>
    </source>
</evidence>
<dbReference type="Pfam" id="PF07715">
    <property type="entry name" value="Plug"/>
    <property type="match status" value="1"/>
</dbReference>
<keyword evidence="8" id="KW-0406">Ion transport</keyword>
<reference evidence="18 19" key="1">
    <citation type="submission" date="2021-04" db="EMBL/GenBank/DDBJ databases">
        <title>Magnetospirillum sulfuroxidans sp. nov., a facultative chemolithoautotrophic sulfur-oxidizing alphaproteobacterium isolated from freshwater sediment and proposals for Paramagetospirillum gen. nov., and Magnetospirillaceae fam. nov.</title>
        <authorList>
            <person name="Koziaeva V."/>
            <person name="Geelhoed J.S."/>
            <person name="Sorokin D.Y."/>
            <person name="Grouzdev D.S."/>
        </authorList>
    </citation>
    <scope>NUCLEOTIDE SEQUENCE [LARGE SCALE GENOMIC DNA]</scope>
    <source>
        <strain evidence="18 19">J10</strain>
    </source>
</reference>
<dbReference type="InterPro" id="IPR012910">
    <property type="entry name" value="Plug_dom"/>
</dbReference>
<keyword evidence="2 12" id="KW-0813">Transport</keyword>
<feature type="signal peptide" evidence="15">
    <location>
        <begin position="1"/>
        <end position="26"/>
    </location>
</feature>
<evidence type="ECO:0000256" key="12">
    <source>
        <dbReference type="PROSITE-ProRule" id="PRU01360"/>
    </source>
</evidence>
<evidence type="ECO:0000256" key="14">
    <source>
        <dbReference type="RuleBase" id="RU003357"/>
    </source>
</evidence>
<dbReference type="InterPro" id="IPR000531">
    <property type="entry name" value="Beta-barrel_TonB"/>
</dbReference>
<keyword evidence="5 12" id="KW-0812">Transmembrane</keyword>
<evidence type="ECO:0000256" key="1">
    <source>
        <dbReference type="ARBA" id="ARBA00004571"/>
    </source>
</evidence>
<keyword evidence="19" id="KW-1185">Reference proteome</keyword>